<keyword evidence="2" id="KW-0436">Ligase</keyword>
<name>A0A1G6XNH3_9BACT</name>
<dbReference type="GO" id="GO:0050566">
    <property type="term" value="F:asparaginyl-tRNA synthase (glutamine-hydrolyzing) activity"/>
    <property type="evidence" value="ECO:0007669"/>
    <property type="project" value="RHEA"/>
</dbReference>
<accession>A0A1G6XNH3</accession>
<dbReference type="GO" id="GO:0006450">
    <property type="term" value="P:regulation of translational fidelity"/>
    <property type="evidence" value="ECO:0007669"/>
    <property type="project" value="InterPro"/>
</dbReference>
<dbReference type="GO" id="GO:0016740">
    <property type="term" value="F:transferase activity"/>
    <property type="evidence" value="ECO:0007669"/>
    <property type="project" value="UniProtKB-KW"/>
</dbReference>
<evidence type="ECO:0000256" key="2">
    <source>
        <dbReference type="HAMAP-Rule" id="MF_00122"/>
    </source>
</evidence>
<keyword evidence="1 2" id="KW-0067">ATP-binding</keyword>
<dbReference type="GO" id="GO:0005524">
    <property type="term" value="F:ATP binding"/>
    <property type="evidence" value="ECO:0007669"/>
    <property type="project" value="UniProtKB-KW"/>
</dbReference>
<dbReference type="SUPFAM" id="SSF141000">
    <property type="entry name" value="Glu-tRNAGln amidotransferase C subunit"/>
    <property type="match status" value="1"/>
</dbReference>
<keyword evidence="3" id="KW-0808">Transferase</keyword>
<keyword evidence="2" id="KW-0648">Protein biosynthesis</keyword>
<evidence type="ECO:0000256" key="1">
    <source>
        <dbReference type="ARBA" id="ARBA00022840"/>
    </source>
</evidence>
<dbReference type="GO" id="GO:0050567">
    <property type="term" value="F:glutaminyl-tRNA synthase (glutamine-hydrolyzing) activity"/>
    <property type="evidence" value="ECO:0007669"/>
    <property type="project" value="UniProtKB-UniRule"/>
</dbReference>
<dbReference type="EC" id="6.3.5.-" evidence="2"/>
<dbReference type="GO" id="GO:0070681">
    <property type="term" value="P:glutaminyl-tRNAGln biosynthesis via transamidation"/>
    <property type="evidence" value="ECO:0007669"/>
    <property type="project" value="TreeGrafter"/>
</dbReference>
<dbReference type="InterPro" id="IPR036113">
    <property type="entry name" value="Asp/Glu-ADT_sf_sub_c"/>
</dbReference>
<evidence type="ECO:0000313" key="3">
    <source>
        <dbReference type="EMBL" id="SDD79720.1"/>
    </source>
</evidence>
<dbReference type="Pfam" id="PF02686">
    <property type="entry name" value="GatC"/>
    <property type="match status" value="1"/>
</dbReference>
<dbReference type="STRING" id="57664.SAMN05661003_101332"/>
<dbReference type="PANTHER" id="PTHR15004">
    <property type="entry name" value="GLUTAMYL-TRNA(GLN) AMIDOTRANSFERASE SUBUNIT C, MITOCHONDRIAL"/>
    <property type="match status" value="1"/>
</dbReference>
<evidence type="ECO:0000313" key="4">
    <source>
        <dbReference type="Proteomes" id="UP000243205"/>
    </source>
</evidence>
<comment type="similarity">
    <text evidence="2">Belongs to the GatC family.</text>
</comment>
<dbReference type="PANTHER" id="PTHR15004:SF0">
    <property type="entry name" value="GLUTAMYL-TRNA(GLN) AMIDOTRANSFERASE SUBUNIT C, MITOCHONDRIAL"/>
    <property type="match status" value="1"/>
</dbReference>
<dbReference type="RefSeq" id="WP_092075580.1">
    <property type="nucleotide sequence ID" value="NZ_CALFZY010000006.1"/>
</dbReference>
<dbReference type="EMBL" id="FNAQ01000001">
    <property type="protein sequence ID" value="SDD79720.1"/>
    <property type="molecule type" value="Genomic_DNA"/>
</dbReference>
<dbReference type="InterPro" id="IPR003837">
    <property type="entry name" value="GatC"/>
</dbReference>
<keyword evidence="2" id="KW-0547">Nucleotide-binding</keyword>
<comment type="catalytic activity">
    <reaction evidence="2">
        <text>L-aspartyl-tRNA(Asn) + L-glutamine + ATP + H2O = L-asparaginyl-tRNA(Asn) + L-glutamate + ADP + phosphate + 2 H(+)</text>
        <dbReference type="Rhea" id="RHEA:14513"/>
        <dbReference type="Rhea" id="RHEA-COMP:9674"/>
        <dbReference type="Rhea" id="RHEA-COMP:9677"/>
        <dbReference type="ChEBI" id="CHEBI:15377"/>
        <dbReference type="ChEBI" id="CHEBI:15378"/>
        <dbReference type="ChEBI" id="CHEBI:29985"/>
        <dbReference type="ChEBI" id="CHEBI:30616"/>
        <dbReference type="ChEBI" id="CHEBI:43474"/>
        <dbReference type="ChEBI" id="CHEBI:58359"/>
        <dbReference type="ChEBI" id="CHEBI:78515"/>
        <dbReference type="ChEBI" id="CHEBI:78516"/>
        <dbReference type="ChEBI" id="CHEBI:456216"/>
    </reaction>
</comment>
<comment type="subunit">
    <text evidence="2">Heterotrimer of A, B and C subunits.</text>
</comment>
<organism evidence="3 4">
    <name type="scientific">Desulfuromonas thiophila</name>
    <dbReference type="NCBI Taxonomy" id="57664"/>
    <lineage>
        <taxon>Bacteria</taxon>
        <taxon>Pseudomonadati</taxon>
        <taxon>Thermodesulfobacteriota</taxon>
        <taxon>Desulfuromonadia</taxon>
        <taxon>Desulfuromonadales</taxon>
        <taxon>Desulfuromonadaceae</taxon>
        <taxon>Desulfuromonas</taxon>
    </lineage>
</organism>
<proteinExistence type="inferred from homology"/>
<dbReference type="HAMAP" id="MF_00122">
    <property type="entry name" value="GatC"/>
    <property type="match status" value="1"/>
</dbReference>
<dbReference type="Proteomes" id="UP000243205">
    <property type="component" value="Unassembled WGS sequence"/>
</dbReference>
<dbReference type="AlphaFoldDB" id="A0A1G6XNH3"/>
<dbReference type="GO" id="GO:0006412">
    <property type="term" value="P:translation"/>
    <property type="evidence" value="ECO:0007669"/>
    <property type="project" value="UniProtKB-UniRule"/>
</dbReference>
<keyword evidence="4" id="KW-1185">Reference proteome</keyword>
<dbReference type="NCBIfam" id="TIGR00135">
    <property type="entry name" value="gatC"/>
    <property type="match status" value="1"/>
</dbReference>
<reference evidence="4" key="1">
    <citation type="submission" date="2016-10" db="EMBL/GenBank/DDBJ databases">
        <authorList>
            <person name="Varghese N."/>
            <person name="Submissions S."/>
        </authorList>
    </citation>
    <scope>NUCLEOTIDE SEQUENCE [LARGE SCALE GENOMIC DNA]</scope>
    <source>
        <strain evidence="4">DSM 8987</strain>
    </source>
</reference>
<dbReference type="Gene3D" id="1.10.20.60">
    <property type="entry name" value="Glu-tRNAGln amidotransferase C subunit, N-terminal domain"/>
    <property type="match status" value="1"/>
</dbReference>
<protein>
    <recommendedName>
        <fullName evidence="2">Aspartyl/glutamyl-tRNA(Asn/Gln) amidotransferase subunit C</fullName>
        <shortName evidence="2">Asp/Glu-ADT subunit C</shortName>
        <ecNumber evidence="2">6.3.5.-</ecNumber>
    </recommendedName>
</protein>
<sequence length="95" mass="10342">MKITTTDVAAVARLARLEFDSGELETLRDQLERILDHVEQLNALDTGVVEPMAHALQMENAFRPDAVTPSLSLEQALANAPQALEGCFGVPKVIE</sequence>
<dbReference type="OrthoDB" id="9813938at2"/>
<gene>
    <name evidence="2" type="primary">gatC</name>
    <name evidence="3" type="ORF">SAMN05661003_101332</name>
</gene>
<comment type="catalytic activity">
    <reaction evidence="2">
        <text>L-glutamyl-tRNA(Gln) + L-glutamine + ATP + H2O = L-glutaminyl-tRNA(Gln) + L-glutamate + ADP + phosphate + H(+)</text>
        <dbReference type="Rhea" id="RHEA:17521"/>
        <dbReference type="Rhea" id="RHEA-COMP:9681"/>
        <dbReference type="Rhea" id="RHEA-COMP:9684"/>
        <dbReference type="ChEBI" id="CHEBI:15377"/>
        <dbReference type="ChEBI" id="CHEBI:15378"/>
        <dbReference type="ChEBI" id="CHEBI:29985"/>
        <dbReference type="ChEBI" id="CHEBI:30616"/>
        <dbReference type="ChEBI" id="CHEBI:43474"/>
        <dbReference type="ChEBI" id="CHEBI:58359"/>
        <dbReference type="ChEBI" id="CHEBI:78520"/>
        <dbReference type="ChEBI" id="CHEBI:78521"/>
        <dbReference type="ChEBI" id="CHEBI:456216"/>
    </reaction>
</comment>
<comment type="function">
    <text evidence="2">Allows the formation of correctly charged Asn-tRNA(Asn) or Gln-tRNA(Gln) through the transamidation of misacylated Asp-tRNA(Asn) or Glu-tRNA(Gln) in organisms which lack either or both of asparaginyl-tRNA or glutaminyl-tRNA synthetases. The reaction takes place in the presence of glutamine and ATP through an activated phospho-Asp-tRNA(Asn) or phospho-Glu-tRNA(Gln).</text>
</comment>